<sequence>MRTQPDLDLPVREPPRQRIPRPLVDNGNEDELLHTPIDIPGILEREEHVPMSASGLPEYDGPTAEIVYVIDSDSDITNPSIIQGSMSDYQTDNREHRSYEPSSPQFSLRRREAMEAVAHETSDPGIMRSMLGGEQEQEGRVQNRLKKAHQAMRRRNTKTIQSPPPSFIELSSENYPSQGEIDTDEKYISPEKVETKLQVINPHPTTYLKNQEGEDDAHAYIDVDLPLQNFPSQEMVHSPTERQEHAQKTLDELLTKNEPFQEPSGGNNKRSLLSGFHTDEGDETAVTQAEEPQGTCPQCSSSISSYAVSWRRSNTWMICCVWIRRLKNVQNVQGERLNSKSKRRQTSQRRQAPREKETVVVEEIRGPSPLPENVVVDGLEKHGLIRRKYRRMKKPGAGGRPTDMLRDKDIRSSQIQYQGSITTWKRK</sequence>
<evidence type="ECO:0000313" key="2">
    <source>
        <dbReference type="EMBL" id="KAK3167416.1"/>
    </source>
</evidence>
<evidence type="ECO:0000256" key="1">
    <source>
        <dbReference type="SAM" id="MobiDB-lite"/>
    </source>
</evidence>
<protein>
    <submittedName>
        <fullName evidence="2">Uncharacterized protein</fullName>
    </submittedName>
</protein>
<dbReference type="Proteomes" id="UP001276659">
    <property type="component" value="Unassembled WGS sequence"/>
</dbReference>
<feature type="compositionally biased region" description="Polar residues" evidence="1">
    <location>
        <begin position="412"/>
        <end position="427"/>
    </location>
</feature>
<name>A0AAD9YWU0_9LECA</name>
<feature type="region of interest" description="Disordered" evidence="1">
    <location>
        <begin position="334"/>
        <end position="358"/>
    </location>
</feature>
<accession>A0AAD9YWU0</accession>
<organism evidence="2 3">
    <name type="scientific">Lepraria neglecta</name>
    <dbReference type="NCBI Taxonomy" id="209136"/>
    <lineage>
        <taxon>Eukaryota</taxon>
        <taxon>Fungi</taxon>
        <taxon>Dikarya</taxon>
        <taxon>Ascomycota</taxon>
        <taxon>Pezizomycotina</taxon>
        <taxon>Lecanoromycetes</taxon>
        <taxon>OSLEUM clade</taxon>
        <taxon>Lecanoromycetidae</taxon>
        <taxon>Lecanorales</taxon>
        <taxon>Lecanorineae</taxon>
        <taxon>Stereocaulaceae</taxon>
        <taxon>Lepraria</taxon>
    </lineage>
</organism>
<feature type="region of interest" description="Disordered" evidence="1">
    <location>
        <begin position="1"/>
        <end position="33"/>
    </location>
</feature>
<evidence type="ECO:0000313" key="3">
    <source>
        <dbReference type="Proteomes" id="UP001276659"/>
    </source>
</evidence>
<gene>
    <name evidence="2" type="ORF">OEA41_010543</name>
</gene>
<reference evidence="2" key="1">
    <citation type="submission" date="2022-11" db="EMBL/GenBank/DDBJ databases">
        <title>Chromosomal genome sequence assembly and mating type (MAT) locus characterization of the leprose asexual lichenized fungus Lepraria neglecta (Nyl.) Erichsen.</title>
        <authorList>
            <person name="Allen J.L."/>
            <person name="Pfeffer B."/>
        </authorList>
    </citation>
    <scope>NUCLEOTIDE SEQUENCE</scope>
    <source>
        <strain evidence="2">Allen 5258</strain>
    </source>
</reference>
<comment type="caution">
    <text evidence="2">The sequence shown here is derived from an EMBL/GenBank/DDBJ whole genome shotgun (WGS) entry which is preliminary data.</text>
</comment>
<dbReference type="AlphaFoldDB" id="A0AAD9YWU0"/>
<proteinExistence type="predicted"/>
<feature type="region of interest" description="Disordered" evidence="1">
    <location>
        <begin position="392"/>
        <end position="427"/>
    </location>
</feature>
<feature type="region of interest" description="Disordered" evidence="1">
    <location>
        <begin position="257"/>
        <end position="277"/>
    </location>
</feature>
<feature type="region of interest" description="Disordered" evidence="1">
    <location>
        <begin position="282"/>
        <end position="301"/>
    </location>
</feature>
<dbReference type="EMBL" id="JASNWA010000011">
    <property type="protein sequence ID" value="KAK3167416.1"/>
    <property type="molecule type" value="Genomic_DNA"/>
</dbReference>
<keyword evidence="3" id="KW-1185">Reference proteome</keyword>